<dbReference type="EMBL" id="JAPJZH010000003">
    <property type="protein sequence ID" value="MDA4844947.1"/>
    <property type="molecule type" value="Genomic_DNA"/>
</dbReference>
<comment type="caution">
    <text evidence="4">The sequence shown here is derived from an EMBL/GenBank/DDBJ whole genome shotgun (WGS) entry which is preliminary data.</text>
</comment>
<evidence type="ECO:0000256" key="1">
    <source>
        <dbReference type="ARBA" id="ARBA00023002"/>
    </source>
</evidence>
<keyword evidence="1" id="KW-0560">Oxidoreductase</keyword>
<dbReference type="Gene3D" id="3.40.50.720">
    <property type="entry name" value="NAD(P)-binding Rossmann-like Domain"/>
    <property type="match status" value="1"/>
</dbReference>
<keyword evidence="5" id="KW-1185">Reference proteome</keyword>
<dbReference type="PANTHER" id="PTHR10366:SF564">
    <property type="entry name" value="STEROL-4-ALPHA-CARBOXYLATE 3-DEHYDROGENASE, DECARBOXYLATING"/>
    <property type="match status" value="1"/>
</dbReference>
<dbReference type="Proteomes" id="UP001148313">
    <property type="component" value="Unassembled WGS sequence"/>
</dbReference>
<evidence type="ECO:0000259" key="3">
    <source>
        <dbReference type="Pfam" id="PF01370"/>
    </source>
</evidence>
<dbReference type="InterPro" id="IPR050425">
    <property type="entry name" value="NAD(P)_dehydrat-like"/>
</dbReference>
<evidence type="ECO:0000256" key="2">
    <source>
        <dbReference type="ARBA" id="ARBA00023445"/>
    </source>
</evidence>
<dbReference type="InterPro" id="IPR036291">
    <property type="entry name" value="NAD(P)-bd_dom_sf"/>
</dbReference>
<gene>
    <name evidence="4" type="ORF">OOZ53_06270</name>
</gene>
<comment type="similarity">
    <text evidence="2">Belongs to the NAD(P)-dependent epimerase/dehydratase family. Dihydroflavonol-4-reductase subfamily.</text>
</comment>
<dbReference type="Pfam" id="PF01370">
    <property type="entry name" value="Epimerase"/>
    <property type="match status" value="1"/>
</dbReference>
<name>A0ABT4VJR2_9HYPH</name>
<feature type="domain" description="NAD-dependent epimerase/dehydratase" evidence="3">
    <location>
        <begin position="9"/>
        <end position="251"/>
    </location>
</feature>
<evidence type="ECO:0000313" key="5">
    <source>
        <dbReference type="Proteomes" id="UP001148313"/>
    </source>
</evidence>
<reference evidence="4" key="1">
    <citation type="submission" date="2022-11" db="EMBL/GenBank/DDBJ databases">
        <title>Hoeflea poritis sp. nov., isolated from scleractinian coral Porites lutea.</title>
        <authorList>
            <person name="Zhang G."/>
            <person name="Wei Q."/>
            <person name="Cai L."/>
        </authorList>
    </citation>
    <scope>NUCLEOTIDE SEQUENCE</scope>
    <source>
        <strain evidence="4">E7-10</strain>
    </source>
</reference>
<dbReference type="SUPFAM" id="SSF51735">
    <property type="entry name" value="NAD(P)-binding Rossmann-fold domains"/>
    <property type="match status" value="1"/>
</dbReference>
<sequence length="353" mass="37557">MDIDTSSPVMVTGATGYVAGWIVKALLDAGLTVHAAVRDPDSAAKVQHLADMAADAPGSIRFFKADLLDEGSYGAAMNGCSIVFHTASPFVIDVADPQRDLVDPAVKGTANVLNSVNGTQSVKRVVLTSSCAAIYGDAADCAHAPGGILTEAVWNTSSSLTHQPYSFSKAEAEKAAWEIAAAQSRWDLVVINPSLIIGPGTRPDATSEVFRTIRQMGDGTLKSGAPRVGIGVVDVREVAQAHINAAFTPEAEGRHILNGTNTDFVEIGQALAETFGKDYPLPTKALPKPVLWLIGPFVNKSLTRRFIARNVNHPWKADNAKSRQALGVSYRPMKDSLTEMFQQMIEAGAFKKA</sequence>
<proteinExistence type="inferred from homology"/>
<protein>
    <submittedName>
        <fullName evidence="4">NAD-dependent epimerase/dehydratase family protein</fullName>
    </submittedName>
</protein>
<accession>A0ABT4VJR2</accession>
<organism evidence="4 5">
    <name type="scientific">Hoeflea poritis</name>
    <dbReference type="NCBI Taxonomy" id="2993659"/>
    <lineage>
        <taxon>Bacteria</taxon>
        <taxon>Pseudomonadati</taxon>
        <taxon>Pseudomonadota</taxon>
        <taxon>Alphaproteobacteria</taxon>
        <taxon>Hyphomicrobiales</taxon>
        <taxon>Rhizobiaceae</taxon>
        <taxon>Hoeflea</taxon>
    </lineage>
</organism>
<dbReference type="PANTHER" id="PTHR10366">
    <property type="entry name" value="NAD DEPENDENT EPIMERASE/DEHYDRATASE"/>
    <property type="match status" value="1"/>
</dbReference>
<evidence type="ECO:0000313" key="4">
    <source>
        <dbReference type="EMBL" id="MDA4844947.1"/>
    </source>
</evidence>
<dbReference type="RefSeq" id="WP_271088498.1">
    <property type="nucleotide sequence ID" value="NZ_JAPJZH010000003.1"/>
</dbReference>
<dbReference type="InterPro" id="IPR001509">
    <property type="entry name" value="Epimerase_deHydtase"/>
</dbReference>